<protein>
    <submittedName>
        <fullName evidence="1">Uncharacterized protein</fullName>
    </submittedName>
</protein>
<dbReference type="EMBL" id="GIFC01002225">
    <property type="protein sequence ID" value="MXU84308.1"/>
    <property type="molecule type" value="Transcribed_RNA"/>
</dbReference>
<organism evidence="1">
    <name type="scientific">Ixodes ricinus</name>
    <name type="common">Common tick</name>
    <name type="synonym">Acarus ricinus</name>
    <dbReference type="NCBI Taxonomy" id="34613"/>
    <lineage>
        <taxon>Eukaryota</taxon>
        <taxon>Metazoa</taxon>
        <taxon>Ecdysozoa</taxon>
        <taxon>Arthropoda</taxon>
        <taxon>Chelicerata</taxon>
        <taxon>Arachnida</taxon>
        <taxon>Acari</taxon>
        <taxon>Parasitiformes</taxon>
        <taxon>Ixodida</taxon>
        <taxon>Ixodoidea</taxon>
        <taxon>Ixodidae</taxon>
        <taxon>Ixodinae</taxon>
        <taxon>Ixodes</taxon>
    </lineage>
</organism>
<accession>A0A6B0TYA8</accession>
<evidence type="ECO:0000313" key="1">
    <source>
        <dbReference type="EMBL" id="MXU84308.1"/>
    </source>
</evidence>
<sequence length="80" mass="8324">MPRSVVPVVRRTCGRVARLLWCGLAICGSLRLNGAISGFPESATARGRFRGRASRAKSMRGVVAASATGFVASTATRCGV</sequence>
<reference evidence="1" key="1">
    <citation type="submission" date="2019-12" db="EMBL/GenBank/DDBJ databases">
        <title>An insight into the sialome of adult female Ixodes ricinus ticks feeding for 6 days.</title>
        <authorList>
            <person name="Perner J."/>
            <person name="Ribeiro J.M.C."/>
        </authorList>
    </citation>
    <scope>NUCLEOTIDE SEQUENCE</scope>
    <source>
        <strain evidence="1">Semi-engorged</strain>
        <tissue evidence="1">Salivary glands</tissue>
    </source>
</reference>
<proteinExistence type="predicted"/>
<name>A0A6B0TYA8_IXORI</name>
<dbReference type="AlphaFoldDB" id="A0A6B0TYA8"/>